<dbReference type="HOGENOM" id="CLU_2001570_0_0_10"/>
<protein>
    <submittedName>
        <fullName evidence="1">Uncharacterized protein</fullName>
    </submittedName>
</protein>
<keyword evidence="2" id="KW-1185">Reference proteome</keyword>
<dbReference type="EMBL" id="CP003156">
    <property type="protein sequence ID" value="AEV33402.1"/>
    <property type="molecule type" value="Genomic_DNA"/>
</dbReference>
<reference evidence="1 2" key="1">
    <citation type="journal article" date="2012" name="Stand. Genomic Sci.">
        <title>Genome sequence of the orange-pigmented seawater bacterium Owenweeksia hongkongensis type strain (UST20020801(T)).</title>
        <authorList>
            <person name="Riedel T."/>
            <person name="Held B."/>
            <person name="Nolan M."/>
            <person name="Lucas S."/>
            <person name="Lapidus A."/>
            <person name="Tice H."/>
            <person name="Del Rio T.G."/>
            <person name="Cheng J.F."/>
            <person name="Han C."/>
            <person name="Tapia R."/>
            <person name="Goodwin L.A."/>
            <person name="Pitluck S."/>
            <person name="Liolios K."/>
            <person name="Mavromatis K."/>
            <person name="Pagani I."/>
            <person name="Ivanova N."/>
            <person name="Mikhailova N."/>
            <person name="Pati A."/>
            <person name="Chen A."/>
            <person name="Palaniappan K."/>
            <person name="Rohde M."/>
            <person name="Tindall B.J."/>
            <person name="Detter J.C."/>
            <person name="Goker M."/>
            <person name="Woyke T."/>
            <person name="Bristow J."/>
            <person name="Eisen J.A."/>
            <person name="Markowitz V."/>
            <person name="Hugenholtz P."/>
            <person name="Klenk H.P."/>
            <person name="Kyrpides N.C."/>
        </authorList>
    </citation>
    <scope>NUCLEOTIDE SEQUENCE</scope>
    <source>
        <strain evidence="2">DSM 17368 / JCM 12287 / NRRL B-23963</strain>
    </source>
</reference>
<name>G8R737_OWEHD</name>
<accession>G8R737</accession>
<evidence type="ECO:0000313" key="1">
    <source>
        <dbReference type="EMBL" id="AEV33402.1"/>
    </source>
</evidence>
<dbReference type="KEGG" id="oho:Oweho_2432"/>
<dbReference type="AlphaFoldDB" id="G8R737"/>
<gene>
    <name evidence="1" type="ordered locus">Oweho_2432</name>
</gene>
<sequence length="124" mass="14273">MISRITAKKPVISITQKTRQRFCVRSHPEFSMKLFAQLKVSKGGSEVKNSLRYFPPFGQKTQTDIGLKTLRHYLLTNQILRNLHSIGSSPFPQVISHYPAVQSVYLRQISTNTPHKYIVLSFRI</sequence>
<evidence type="ECO:0000313" key="2">
    <source>
        <dbReference type="Proteomes" id="UP000005631"/>
    </source>
</evidence>
<organism evidence="1 2">
    <name type="scientific">Owenweeksia hongkongensis (strain DSM 17368 / CIP 108786 / JCM 12287 / NRRL B-23963 / UST20020801)</name>
    <dbReference type="NCBI Taxonomy" id="926562"/>
    <lineage>
        <taxon>Bacteria</taxon>
        <taxon>Pseudomonadati</taxon>
        <taxon>Bacteroidota</taxon>
        <taxon>Flavobacteriia</taxon>
        <taxon>Flavobacteriales</taxon>
        <taxon>Owenweeksiaceae</taxon>
        <taxon>Owenweeksia</taxon>
    </lineage>
</organism>
<proteinExistence type="predicted"/>
<dbReference type="Proteomes" id="UP000005631">
    <property type="component" value="Chromosome"/>
</dbReference>